<dbReference type="HOGENOM" id="CLU_029466_1_0_1"/>
<evidence type="ECO:0000256" key="4">
    <source>
        <dbReference type="ARBA" id="ARBA00022840"/>
    </source>
</evidence>
<keyword evidence="2 10" id="KW-0547">Nucleotide-binding</keyword>
<reference evidence="13 14" key="1">
    <citation type="journal article" date="2009" name="PLoS Genet.">
        <title>The genome of Nectria haematococca: contribution of supernumerary chromosomes to gene expansion.</title>
        <authorList>
            <person name="Coleman J.J."/>
            <person name="Rounsley S.D."/>
            <person name="Rodriguez-Carres M."/>
            <person name="Kuo A."/>
            <person name="Wasmann C.C."/>
            <person name="Grimwood J."/>
            <person name="Schmutz J."/>
            <person name="Taga M."/>
            <person name="White G.J."/>
            <person name="Zhou S."/>
            <person name="Schwartz D.C."/>
            <person name="Freitag M."/>
            <person name="Ma L.J."/>
            <person name="Danchin E.G."/>
            <person name="Henrissat B."/>
            <person name="Coutinho P.M."/>
            <person name="Nelson D.R."/>
            <person name="Straney D."/>
            <person name="Napoli C.A."/>
            <person name="Barker B.M."/>
            <person name="Gribskov M."/>
            <person name="Rep M."/>
            <person name="Kroken S."/>
            <person name="Molnar I."/>
            <person name="Rensing C."/>
            <person name="Kennell J.C."/>
            <person name="Zamora J."/>
            <person name="Farman M.L."/>
            <person name="Selker E.U."/>
            <person name="Salamov A."/>
            <person name="Shapiro H."/>
            <person name="Pangilinan J."/>
            <person name="Lindquist E."/>
            <person name="Lamers C."/>
            <person name="Grigoriev I.V."/>
            <person name="Geiser D.M."/>
            <person name="Covert S.F."/>
            <person name="Temporini E."/>
            <person name="Vanetten H.D."/>
        </authorList>
    </citation>
    <scope>NUCLEOTIDE SEQUENCE [LARGE SCALE GENOMIC DNA]</scope>
    <source>
        <strain evidence="14">ATCC MYA-4622 / CBS 123669 / FGSC 9596 / NRRL 45880 / 77-13-4</strain>
    </source>
</reference>
<evidence type="ECO:0000313" key="14">
    <source>
        <dbReference type="Proteomes" id="UP000005206"/>
    </source>
</evidence>
<dbReference type="STRING" id="660122.C7Z6S6"/>
<keyword evidence="4 10" id="KW-0067">ATP-binding</keyword>
<evidence type="ECO:0000259" key="12">
    <source>
        <dbReference type="PROSITE" id="PS50011"/>
    </source>
</evidence>
<evidence type="ECO:0000256" key="10">
    <source>
        <dbReference type="PROSITE-ProRule" id="PRU10141"/>
    </source>
</evidence>
<dbReference type="RefSeq" id="XP_003045893.1">
    <property type="nucleotide sequence ID" value="XM_003045847.1"/>
</dbReference>
<dbReference type="OrthoDB" id="4062651at2759"/>
<protein>
    <recommendedName>
        <fullName evidence="6">mitogen-activated protein kinase kinase</fullName>
        <ecNumber evidence="6">2.7.12.2</ecNumber>
    </recommendedName>
</protein>
<dbReference type="VEuPathDB" id="FungiDB:NECHADRAFT_76198"/>
<dbReference type="SUPFAM" id="SSF56112">
    <property type="entry name" value="Protein kinase-like (PK-like)"/>
    <property type="match status" value="1"/>
</dbReference>
<dbReference type="SMART" id="SM00220">
    <property type="entry name" value="S_TKc"/>
    <property type="match status" value="1"/>
</dbReference>
<accession>C7Z6S6</accession>
<proteinExistence type="inferred from homology"/>
<evidence type="ECO:0000256" key="11">
    <source>
        <dbReference type="RuleBase" id="RU000304"/>
    </source>
</evidence>
<dbReference type="OMA" id="NIRYMEM"/>
<dbReference type="InterPro" id="IPR008271">
    <property type="entry name" value="Ser/Thr_kinase_AS"/>
</dbReference>
<evidence type="ECO:0000256" key="5">
    <source>
        <dbReference type="ARBA" id="ARBA00038035"/>
    </source>
</evidence>
<dbReference type="PANTHER" id="PTHR48013:SF9">
    <property type="entry name" value="DUAL SPECIFICITY MITOGEN-ACTIVATED PROTEIN KINASE KINASE 5"/>
    <property type="match status" value="1"/>
</dbReference>
<dbReference type="Pfam" id="PF00069">
    <property type="entry name" value="Pkinase"/>
    <property type="match status" value="1"/>
</dbReference>
<keyword evidence="14" id="KW-1185">Reference proteome</keyword>
<comment type="catalytic activity">
    <reaction evidence="9">
        <text>L-tyrosyl-[protein] + ATP = O-phospho-L-tyrosyl-[protein] + ADP + H(+)</text>
        <dbReference type="Rhea" id="RHEA:10596"/>
        <dbReference type="Rhea" id="RHEA-COMP:10136"/>
        <dbReference type="Rhea" id="RHEA-COMP:20101"/>
        <dbReference type="ChEBI" id="CHEBI:15378"/>
        <dbReference type="ChEBI" id="CHEBI:30616"/>
        <dbReference type="ChEBI" id="CHEBI:46858"/>
        <dbReference type="ChEBI" id="CHEBI:61978"/>
        <dbReference type="ChEBI" id="CHEBI:456216"/>
        <dbReference type="EC" id="2.7.12.2"/>
    </reaction>
</comment>
<dbReference type="InterPro" id="IPR017441">
    <property type="entry name" value="Protein_kinase_ATP_BS"/>
</dbReference>
<dbReference type="Proteomes" id="UP000005206">
    <property type="component" value="Chromosome 2"/>
</dbReference>
<evidence type="ECO:0000256" key="8">
    <source>
        <dbReference type="ARBA" id="ARBA00049299"/>
    </source>
</evidence>
<dbReference type="PANTHER" id="PTHR48013">
    <property type="entry name" value="DUAL SPECIFICITY MITOGEN-ACTIVATED PROTEIN KINASE KINASE 5-RELATED"/>
    <property type="match status" value="1"/>
</dbReference>
<evidence type="ECO:0000256" key="9">
    <source>
        <dbReference type="ARBA" id="ARBA00051693"/>
    </source>
</evidence>
<name>C7Z6S6_FUSV7</name>
<sequence>MPPGQPPHPQALFSLVPLNARAIGILTYRDNDRFVSSFPLHSDNPTVKVQGLDIGPQIASGSNDTLAILGRVGNIKFDDLEISPYHCSFELDEHNREEVILQDRSLDNSTQPYGRTAKPFKEGHLDRRVLVDREINLQFSMGGPNHDLYQLQIFWHDQRDDNRVGNPHHARTIADEPPTSGPSPLYTGIHAAGIWGMIRYSKRKKLGKGAFGEVWKVADVDTGKHLAVKRLKMSHNHFDEYSSLEQEAHMLSSVSHMLQALDYLAKKGMIHRDVKPLNILFTPLSDGKYLYQLADFGLANTVVNAQTYAGTKMYMAPELYQDSKWPQTVKMDIWSLFVTLAYAMNASGFQRKPMHPREQVFKAVREAANGAELGRFREMAIMNPYYRATAEDMLDTARRLSEITFTGFAQGRNRM</sequence>
<comment type="similarity">
    <text evidence="5">Belongs to the protein kinase superfamily. STE Ser/Thr protein kinase family. MAP kinase kinase subfamily.</text>
</comment>
<dbReference type="PROSITE" id="PS00108">
    <property type="entry name" value="PROTEIN_KINASE_ST"/>
    <property type="match status" value="1"/>
</dbReference>
<dbReference type="GO" id="GO:0005524">
    <property type="term" value="F:ATP binding"/>
    <property type="evidence" value="ECO:0007669"/>
    <property type="project" value="UniProtKB-UniRule"/>
</dbReference>
<dbReference type="InterPro" id="IPR000719">
    <property type="entry name" value="Prot_kinase_dom"/>
</dbReference>
<dbReference type="GO" id="GO:0004674">
    <property type="term" value="F:protein serine/threonine kinase activity"/>
    <property type="evidence" value="ECO:0007669"/>
    <property type="project" value="UniProtKB-KW"/>
</dbReference>
<dbReference type="GeneID" id="9668096"/>
<dbReference type="Gene3D" id="1.10.510.10">
    <property type="entry name" value="Transferase(Phosphotransferase) domain 1"/>
    <property type="match status" value="1"/>
</dbReference>
<organism evidence="13 14">
    <name type="scientific">Fusarium vanettenii (strain ATCC MYA-4622 / CBS 123669 / FGSC 9596 / NRRL 45880 / 77-13-4)</name>
    <name type="common">Fusarium solani subsp. pisi</name>
    <dbReference type="NCBI Taxonomy" id="660122"/>
    <lineage>
        <taxon>Eukaryota</taxon>
        <taxon>Fungi</taxon>
        <taxon>Dikarya</taxon>
        <taxon>Ascomycota</taxon>
        <taxon>Pezizomycotina</taxon>
        <taxon>Sordariomycetes</taxon>
        <taxon>Hypocreomycetidae</taxon>
        <taxon>Hypocreales</taxon>
        <taxon>Nectriaceae</taxon>
        <taxon>Fusarium</taxon>
        <taxon>Fusarium solani species complex</taxon>
        <taxon>Fusarium vanettenii</taxon>
    </lineage>
</organism>
<dbReference type="InParanoid" id="C7Z6S6"/>
<dbReference type="Gene3D" id="3.30.200.20">
    <property type="entry name" value="Phosphorylase Kinase, domain 1"/>
    <property type="match status" value="1"/>
</dbReference>
<evidence type="ECO:0000256" key="7">
    <source>
        <dbReference type="ARBA" id="ARBA00049014"/>
    </source>
</evidence>
<dbReference type="PROSITE" id="PS50011">
    <property type="entry name" value="PROTEIN_KINASE_DOM"/>
    <property type="match status" value="1"/>
</dbReference>
<dbReference type="eggNOG" id="KOG0201">
    <property type="taxonomic scope" value="Eukaryota"/>
</dbReference>
<evidence type="ECO:0000256" key="1">
    <source>
        <dbReference type="ARBA" id="ARBA00022679"/>
    </source>
</evidence>
<dbReference type="KEGG" id="nhe:NECHADRAFT_76198"/>
<keyword evidence="1" id="KW-0808">Transferase</keyword>
<dbReference type="EMBL" id="GG698910">
    <property type="protein sequence ID" value="EEU40180.1"/>
    <property type="molecule type" value="Genomic_DNA"/>
</dbReference>
<dbReference type="EC" id="2.7.12.2" evidence="6"/>
<feature type="domain" description="Protein kinase" evidence="12">
    <location>
        <begin position="66"/>
        <end position="405"/>
    </location>
</feature>
<comment type="catalytic activity">
    <reaction evidence="7">
        <text>L-seryl-[protein] + ATP = O-phospho-L-seryl-[protein] + ADP + H(+)</text>
        <dbReference type="Rhea" id="RHEA:17989"/>
        <dbReference type="Rhea" id="RHEA-COMP:9863"/>
        <dbReference type="Rhea" id="RHEA-COMP:11604"/>
        <dbReference type="ChEBI" id="CHEBI:15378"/>
        <dbReference type="ChEBI" id="CHEBI:29999"/>
        <dbReference type="ChEBI" id="CHEBI:30616"/>
        <dbReference type="ChEBI" id="CHEBI:83421"/>
        <dbReference type="ChEBI" id="CHEBI:456216"/>
        <dbReference type="EC" id="2.7.12.2"/>
    </reaction>
</comment>
<evidence type="ECO:0000256" key="2">
    <source>
        <dbReference type="ARBA" id="ARBA00022741"/>
    </source>
</evidence>
<comment type="catalytic activity">
    <reaction evidence="8">
        <text>L-threonyl-[protein] + ATP = O-phospho-L-threonyl-[protein] + ADP + H(+)</text>
        <dbReference type="Rhea" id="RHEA:46608"/>
        <dbReference type="Rhea" id="RHEA-COMP:11060"/>
        <dbReference type="Rhea" id="RHEA-COMP:11605"/>
        <dbReference type="ChEBI" id="CHEBI:15378"/>
        <dbReference type="ChEBI" id="CHEBI:30013"/>
        <dbReference type="ChEBI" id="CHEBI:30616"/>
        <dbReference type="ChEBI" id="CHEBI:61977"/>
        <dbReference type="ChEBI" id="CHEBI:456216"/>
        <dbReference type="EC" id="2.7.12.2"/>
    </reaction>
</comment>
<evidence type="ECO:0000313" key="13">
    <source>
        <dbReference type="EMBL" id="EEU40180.1"/>
    </source>
</evidence>
<dbReference type="GO" id="GO:0004708">
    <property type="term" value="F:MAP kinase kinase activity"/>
    <property type="evidence" value="ECO:0007669"/>
    <property type="project" value="UniProtKB-EC"/>
</dbReference>
<dbReference type="AlphaFoldDB" id="C7Z6S6"/>
<gene>
    <name evidence="13" type="ORF">NECHADRAFT_76198</name>
</gene>
<feature type="binding site" evidence="10">
    <location>
        <position position="229"/>
    </location>
    <ligand>
        <name>ATP</name>
        <dbReference type="ChEBI" id="CHEBI:30616"/>
    </ligand>
</feature>
<keyword evidence="11" id="KW-0723">Serine/threonine-protein kinase</keyword>
<evidence type="ECO:0000256" key="6">
    <source>
        <dbReference type="ARBA" id="ARBA00038999"/>
    </source>
</evidence>
<evidence type="ECO:0000256" key="3">
    <source>
        <dbReference type="ARBA" id="ARBA00022777"/>
    </source>
</evidence>
<dbReference type="InterPro" id="IPR011009">
    <property type="entry name" value="Kinase-like_dom_sf"/>
</dbReference>
<keyword evidence="3" id="KW-0418">Kinase</keyword>
<dbReference type="PROSITE" id="PS00107">
    <property type="entry name" value="PROTEIN_KINASE_ATP"/>
    <property type="match status" value="1"/>
</dbReference>